<name>A0A512P8I0_9CELL</name>
<gene>
    <name evidence="1" type="ORF">CSO01_02190</name>
</gene>
<dbReference type="AlphaFoldDB" id="A0A512P8I0"/>
<protein>
    <submittedName>
        <fullName evidence="1">Uncharacterized protein</fullName>
    </submittedName>
</protein>
<sequence length="182" mass="20461">MQRRLGEAAARQTLVRVVRGLRRAERLEGFVLGVGDTWVLLARLDPNFIELDGYVSVRLVDITKVEERGGPDTFVGRALAARGQWPPTPVEVDLDDTAELFRTSAELSPLVNLYIEAEDPDMCFVGKPVRYTKRKVHFLEVTPEAEWRDDGPSKWSLDEVTRLEFSSHYIDALALIAPAAPE</sequence>
<evidence type="ECO:0000313" key="2">
    <source>
        <dbReference type="Proteomes" id="UP000321798"/>
    </source>
</evidence>
<dbReference type="Proteomes" id="UP000321798">
    <property type="component" value="Unassembled WGS sequence"/>
</dbReference>
<evidence type="ECO:0000313" key="1">
    <source>
        <dbReference type="EMBL" id="GEP67504.1"/>
    </source>
</evidence>
<dbReference type="EMBL" id="BKAL01000001">
    <property type="protein sequence ID" value="GEP67504.1"/>
    <property type="molecule type" value="Genomic_DNA"/>
</dbReference>
<comment type="caution">
    <text evidence="1">The sequence shown here is derived from an EMBL/GenBank/DDBJ whole genome shotgun (WGS) entry which is preliminary data.</text>
</comment>
<organism evidence="1 2">
    <name type="scientific">Cellulomonas soli</name>
    <dbReference type="NCBI Taxonomy" id="931535"/>
    <lineage>
        <taxon>Bacteria</taxon>
        <taxon>Bacillati</taxon>
        <taxon>Actinomycetota</taxon>
        <taxon>Actinomycetes</taxon>
        <taxon>Micrococcales</taxon>
        <taxon>Cellulomonadaceae</taxon>
        <taxon>Cellulomonas</taxon>
    </lineage>
</organism>
<proteinExistence type="predicted"/>
<keyword evidence="2" id="KW-1185">Reference proteome</keyword>
<accession>A0A512P8I0</accession>
<reference evidence="1 2" key="1">
    <citation type="submission" date="2019-07" db="EMBL/GenBank/DDBJ databases">
        <title>Whole genome shotgun sequence of Cellulomonas soli NBRC 109434.</title>
        <authorList>
            <person name="Hosoyama A."/>
            <person name="Uohara A."/>
            <person name="Ohji S."/>
            <person name="Ichikawa N."/>
        </authorList>
    </citation>
    <scope>NUCLEOTIDE SEQUENCE [LARGE SCALE GENOMIC DNA]</scope>
    <source>
        <strain evidence="1 2">NBRC 109434</strain>
    </source>
</reference>